<evidence type="ECO:0000313" key="2">
    <source>
        <dbReference type="EMBL" id="THD09814.1"/>
    </source>
</evidence>
<feature type="domain" description="NAD-dependent epimerase/dehydratase" evidence="1">
    <location>
        <begin position="7"/>
        <end position="167"/>
    </location>
</feature>
<dbReference type="PANTHER" id="PTHR48079:SF6">
    <property type="entry name" value="NAD(P)-BINDING DOMAIN-CONTAINING PROTEIN-RELATED"/>
    <property type="match status" value="1"/>
</dbReference>
<dbReference type="InterPro" id="IPR051783">
    <property type="entry name" value="NAD(P)-dependent_oxidoreduct"/>
</dbReference>
<proteinExistence type="predicted"/>
<dbReference type="EMBL" id="MWQO01000035">
    <property type="protein sequence ID" value="THD09814.1"/>
    <property type="molecule type" value="Genomic_DNA"/>
</dbReference>
<dbReference type="AlphaFoldDB" id="A0A4S3KNZ2"/>
<evidence type="ECO:0000259" key="1">
    <source>
        <dbReference type="Pfam" id="PF01370"/>
    </source>
</evidence>
<protein>
    <submittedName>
        <fullName evidence="2">NAD(P)-dependent oxidoreductase</fullName>
    </submittedName>
</protein>
<dbReference type="PANTHER" id="PTHR48079">
    <property type="entry name" value="PROTEIN YEEZ"/>
    <property type="match status" value="1"/>
</dbReference>
<dbReference type="Pfam" id="PF01370">
    <property type="entry name" value="Epimerase"/>
    <property type="match status" value="1"/>
</dbReference>
<dbReference type="SUPFAM" id="SSF51735">
    <property type="entry name" value="NAD(P)-binding Rossmann-fold domains"/>
    <property type="match status" value="1"/>
</dbReference>
<reference evidence="2 3" key="1">
    <citation type="submission" date="2017-02" db="EMBL/GenBank/DDBJ databases">
        <title>Whole genome sequencing of Metallibacterium scheffleri DSM 24874 (T).</title>
        <authorList>
            <person name="Kumar S."/>
            <person name="Patil P."/>
            <person name="Patil P.B."/>
        </authorList>
    </citation>
    <scope>NUCLEOTIDE SEQUENCE [LARGE SCALE GENOMIC DNA]</scope>
    <source>
        <strain evidence="2 3">DSM 24874</strain>
    </source>
</reference>
<gene>
    <name evidence="2" type="ORF">B1806_09970</name>
</gene>
<organism evidence="2 3">
    <name type="scientific">Metallibacterium scheffleri</name>
    <dbReference type="NCBI Taxonomy" id="993689"/>
    <lineage>
        <taxon>Bacteria</taxon>
        <taxon>Pseudomonadati</taxon>
        <taxon>Pseudomonadota</taxon>
        <taxon>Gammaproteobacteria</taxon>
        <taxon>Lysobacterales</taxon>
        <taxon>Rhodanobacteraceae</taxon>
        <taxon>Metallibacterium</taxon>
    </lineage>
</organism>
<keyword evidence="3" id="KW-1185">Reference proteome</keyword>
<sequence>MPDAAPVLIAGCGDVGMRLAALLQVHGQRVLCLRRNVAALAPGLPGFAADLADAASLRALPRGIRRVVFLPAPLAREAVAYRTVYLAGLANLLDALDEPALQRCVLVTSSAVYGEHAGAWVDEDTPPAPLGFNGAILLAAEALLLARLGESRGVVLRLAGLYGPGRTQLLDDLRNGTARVPRDPPFYANRIQVDDAAAALAHLLALPDAASVYLGVDDTPLPLHELYAALAQQLRAPAPGIGPPPPGIGNKRLRNARLRASGWAPRWPDTRAGYAALRVDPA</sequence>
<dbReference type="Proteomes" id="UP000307749">
    <property type="component" value="Unassembled WGS sequence"/>
</dbReference>
<dbReference type="GO" id="GO:0005737">
    <property type="term" value="C:cytoplasm"/>
    <property type="evidence" value="ECO:0007669"/>
    <property type="project" value="TreeGrafter"/>
</dbReference>
<dbReference type="InterPro" id="IPR036291">
    <property type="entry name" value="NAD(P)-bd_dom_sf"/>
</dbReference>
<dbReference type="GO" id="GO:0004029">
    <property type="term" value="F:aldehyde dehydrogenase (NAD+) activity"/>
    <property type="evidence" value="ECO:0007669"/>
    <property type="project" value="TreeGrafter"/>
</dbReference>
<dbReference type="InterPro" id="IPR001509">
    <property type="entry name" value="Epimerase_deHydtase"/>
</dbReference>
<accession>A0A4S3KNZ2</accession>
<dbReference type="Gene3D" id="3.40.50.720">
    <property type="entry name" value="NAD(P)-binding Rossmann-like Domain"/>
    <property type="match status" value="1"/>
</dbReference>
<evidence type="ECO:0000313" key="3">
    <source>
        <dbReference type="Proteomes" id="UP000307749"/>
    </source>
</evidence>
<dbReference type="RefSeq" id="WP_081130028.1">
    <property type="nucleotide sequence ID" value="NZ_LDOS01000002.1"/>
</dbReference>
<dbReference type="OrthoDB" id="9808276at2"/>
<comment type="caution">
    <text evidence="2">The sequence shown here is derived from an EMBL/GenBank/DDBJ whole genome shotgun (WGS) entry which is preliminary data.</text>
</comment>
<dbReference type="STRING" id="993689.GCA_002077135_02991"/>
<name>A0A4S3KNZ2_9GAMM</name>